<feature type="region of interest" description="Disordered" evidence="1">
    <location>
        <begin position="135"/>
        <end position="155"/>
    </location>
</feature>
<evidence type="ECO:0000259" key="3">
    <source>
        <dbReference type="Pfam" id="PF10708"/>
    </source>
</evidence>
<accession>A0ABN2RE08</accession>
<keyword evidence="2" id="KW-0812">Transmembrane</keyword>
<feature type="transmembrane region" description="Helical" evidence="2">
    <location>
        <begin position="100"/>
        <end position="121"/>
    </location>
</feature>
<reference evidence="4 5" key="1">
    <citation type="journal article" date="2019" name="Int. J. Syst. Evol. Microbiol.">
        <title>The Global Catalogue of Microorganisms (GCM) 10K type strain sequencing project: providing services to taxonomists for standard genome sequencing and annotation.</title>
        <authorList>
            <consortium name="The Broad Institute Genomics Platform"/>
            <consortium name="The Broad Institute Genome Sequencing Center for Infectious Disease"/>
            <person name="Wu L."/>
            <person name="Ma J."/>
        </authorList>
    </citation>
    <scope>NUCLEOTIDE SEQUENCE [LARGE SCALE GENOMIC DNA]</scope>
    <source>
        <strain evidence="4 5">JCM 13584</strain>
    </source>
</reference>
<name>A0ABN2RE08_9MICO</name>
<organism evidence="4 5">
    <name type="scientific">Agromyces allii</name>
    <dbReference type="NCBI Taxonomy" id="393607"/>
    <lineage>
        <taxon>Bacteria</taxon>
        <taxon>Bacillati</taxon>
        <taxon>Actinomycetota</taxon>
        <taxon>Actinomycetes</taxon>
        <taxon>Micrococcales</taxon>
        <taxon>Microbacteriaceae</taxon>
        <taxon>Agromyces</taxon>
    </lineage>
</organism>
<keyword evidence="2" id="KW-1133">Transmembrane helix</keyword>
<dbReference type="InterPro" id="IPR018929">
    <property type="entry name" value="DUF2510"/>
</dbReference>
<keyword evidence="2" id="KW-0472">Membrane</keyword>
<evidence type="ECO:0000313" key="4">
    <source>
        <dbReference type="EMBL" id="GAA1967339.1"/>
    </source>
</evidence>
<dbReference type="Pfam" id="PF10708">
    <property type="entry name" value="DUF2510"/>
    <property type="match status" value="1"/>
</dbReference>
<evidence type="ECO:0000313" key="5">
    <source>
        <dbReference type="Proteomes" id="UP001499954"/>
    </source>
</evidence>
<dbReference type="Proteomes" id="UP001499954">
    <property type="component" value="Unassembled WGS sequence"/>
</dbReference>
<keyword evidence="5" id="KW-1185">Reference proteome</keyword>
<gene>
    <name evidence="4" type="ORF">GCM10009717_37880</name>
</gene>
<evidence type="ECO:0000256" key="1">
    <source>
        <dbReference type="SAM" id="MobiDB-lite"/>
    </source>
</evidence>
<feature type="domain" description="DUF2510" evidence="3">
    <location>
        <begin position="11"/>
        <end position="40"/>
    </location>
</feature>
<dbReference type="RefSeq" id="WP_157416807.1">
    <property type="nucleotide sequence ID" value="NZ_BAAAMK010000011.1"/>
</dbReference>
<comment type="caution">
    <text evidence="4">The sequence shown here is derived from an EMBL/GenBank/DDBJ whole genome shotgun (WGS) entry which is preliminary data.</text>
</comment>
<dbReference type="EMBL" id="BAAAMK010000011">
    <property type="protein sequence ID" value="GAA1967339.1"/>
    <property type="molecule type" value="Genomic_DNA"/>
</dbReference>
<proteinExistence type="predicted"/>
<evidence type="ECO:0000256" key="2">
    <source>
        <dbReference type="SAM" id="Phobius"/>
    </source>
</evidence>
<sequence length="271" mass="28123">MSDAPSIPADWYPDPNNAAQLRYWDGHAWTDHYAPAVAPPTSPTGPAANVNLPAPTSAATVQFAPPTATVAPSPGTPAPSPRGASGFAGWWARLGGPAKVFLIIAAVIVGLLFVTGIGNAFRGPDQGAPVVVTVTASPEPEPETEPEPSAEAVPAPEPEVIDVPTFQTQANGHLDDMSKDLDDMVVTIDEGGFFRLLSNSVELSFNVGQLEALDIPPSVAAPYAESVAGLSASIDSMNDPIANEDNATLLVIIDTMRTQIQGMHDLVNSAT</sequence>
<protein>
    <recommendedName>
        <fullName evidence="3">DUF2510 domain-containing protein</fullName>
    </recommendedName>
</protein>